<keyword evidence="3" id="KW-0862">Zinc</keyword>
<keyword evidence="1" id="KW-0479">Metal-binding</keyword>
<dbReference type="STRING" id="151549.A0A4C1WHK7"/>
<dbReference type="EMBL" id="BGZK01000567">
    <property type="protein sequence ID" value="GBP50543.1"/>
    <property type="molecule type" value="Genomic_DNA"/>
</dbReference>
<dbReference type="InterPro" id="IPR004875">
    <property type="entry name" value="DDE_SF_endonuclease_dom"/>
</dbReference>
<evidence type="ECO:0000256" key="2">
    <source>
        <dbReference type="ARBA" id="ARBA00022771"/>
    </source>
</evidence>
<keyword evidence="7" id="KW-1185">Reference proteome</keyword>
<dbReference type="InterPro" id="IPR050863">
    <property type="entry name" value="CenT-Element_Derived"/>
</dbReference>
<dbReference type="InterPro" id="IPR019786">
    <property type="entry name" value="Zinc_finger_PHD-type_CS"/>
</dbReference>
<dbReference type="Pfam" id="PF03184">
    <property type="entry name" value="DDE_1"/>
    <property type="match status" value="1"/>
</dbReference>
<proteinExistence type="predicted"/>
<dbReference type="AlphaFoldDB" id="A0A4C1WHK7"/>
<evidence type="ECO:0000256" key="1">
    <source>
        <dbReference type="ARBA" id="ARBA00022723"/>
    </source>
</evidence>
<evidence type="ECO:0000313" key="6">
    <source>
        <dbReference type="EMBL" id="GBP50543.1"/>
    </source>
</evidence>
<evidence type="ECO:0000256" key="4">
    <source>
        <dbReference type="SAM" id="MobiDB-lite"/>
    </source>
</evidence>
<dbReference type="PANTHER" id="PTHR19303:SF74">
    <property type="entry name" value="POGO TRANSPOSABLE ELEMENT WITH KRAB DOMAIN"/>
    <property type="match status" value="1"/>
</dbReference>
<evidence type="ECO:0000259" key="5">
    <source>
        <dbReference type="Pfam" id="PF03184"/>
    </source>
</evidence>
<reference evidence="6 7" key="1">
    <citation type="journal article" date="2019" name="Commun. Biol.">
        <title>The bagworm genome reveals a unique fibroin gene that provides high tensile strength.</title>
        <authorList>
            <person name="Kono N."/>
            <person name="Nakamura H."/>
            <person name="Ohtoshi R."/>
            <person name="Tomita M."/>
            <person name="Numata K."/>
            <person name="Arakawa K."/>
        </authorList>
    </citation>
    <scope>NUCLEOTIDE SEQUENCE [LARGE SCALE GENOMIC DNA]</scope>
</reference>
<protein>
    <recommendedName>
        <fullName evidence="5">DDE-1 domain-containing protein</fullName>
    </recommendedName>
</protein>
<gene>
    <name evidence="6" type="ORF">EVAR_25240_1</name>
</gene>
<dbReference type="SUPFAM" id="SSF57903">
    <property type="entry name" value="FYVE/PHD zinc finger"/>
    <property type="match status" value="1"/>
</dbReference>
<comment type="caution">
    <text evidence="6">The sequence shown here is derived from an EMBL/GenBank/DDBJ whole genome shotgun (WGS) entry which is preliminary data.</text>
</comment>
<accession>A0A4C1WHK7</accession>
<feature type="region of interest" description="Disordered" evidence="4">
    <location>
        <begin position="275"/>
        <end position="302"/>
    </location>
</feature>
<dbReference type="GO" id="GO:0003677">
    <property type="term" value="F:DNA binding"/>
    <property type="evidence" value="ECO:0007669"/>
    <property type="project" value="TreeGrafter"/>
</dbReference>
<evidence type="ECO:0000313" key="7">
    <source>
        <dbReference type="Proteomes" id="UP000299102"/>
    </source>
</evidence>
<sequence length="437" mass="49011">MRRAVHVPNRVIARRGMKGLGKMTSAERGTLVISALGNIVPPCFIFPRVNYKDHFVKGGPIGSDGSANPSGWMKEENFLKYAKHFAKHAKPSKDRPLLLLLDNHDSHLSIEVLDYFKDNGVTVLSFPPHCSHKLQPLDRSVYCPLKKYFNTVSDNWLASHPGKTLTIYDIPELVKIALPLAATLENIQAGFKVTGISPLNENIFPESEFMGAYVTDRPLPEHTENVVPSTSRVSEPVATVTVPDAITVPELLLSDTVTEPDTETREILTDLTNLPATSHARPEDVRPFPKAGPRQKNKRNVRKRTSTIYTDTPEKQIILAQKQQRDHKQALKKMKLNKIMQLNNKIQKNKGKGKTSVNRKVKEKIENIYDAGCSSDETDNEIICLECTEPFSNSTPGEGWVQCITCQMWVHSNCAKGNLLFYQCKNCTSDDDDDDYD</sequence>
<organism evidence="6 7">
    <name type="scientific">Eumeta variegata</name>
    <name type="common">Bagworm moth</name>
    <name type="synonym">Eumeta japonica</name>
    <dbReference type="NCBI Taxonomy" id="151549"/>
    <lineage>
        <taxon>Eukaryota</taxon>
        <taxon>Metazoa</taxon>
        <taxon>Ecdysozoa</taxon>
        <taxon>Arthropoda</taxon>
        <taxon>Hexapoda</taxon>
        <taxon>Insecta</taxon>
        <taxon>Pterygota</taxon>
        <taxon>Neoptera</taxon>
        <taxon>Endopterygota</taxon>
        <taxon>Lepidoptera</taxon>
        <taxon>Glossata</taxon>
        <taxon>Ditrysia</taxon>
        <taxon>Tineoidea</taxon>
        <taxon>Psychidae</taxon>
        <taxon>Oiketicinae</taxon>
        <taxon>Eumeta</taxon>
    </lineage>
</organism>
<dbReference type="GO" id="GO:0005634">
    <property type="term" value="C:nucleus"/>
    <property type="evidence" value="ECO:0007669"/>
    <property type="project" value="TreeGrafter"/>
</dbReference>
<evidence type="ECO:0000256" key="3">
    <source>
        <dbReference type="ARBA" id="ARBA00022833"/>
    </source>
</evidence>
<feature type="domain" description="DDE-1" evidence="5">
    <location>
        <begin position="64"/>
        <end position="191"/>
    </location>
</feature>
<name>A0A4C1WHK7_EUMVA</name>
<dbReference type="InterPro" id="IPR011011">
    <property type="entry name" value="Znf_FYVE_PHD"/>
</dbReference>
<feature type="compositionally biased region" description="Basic residues" evidence="4">
    <location>
        <begin position="293"/>
        <end position="302"/>
    </location>
</feature>
<dbReference type="PROSITE" id="PS01359">
    <property type="entry name" value="ZF_PHD_1"/>
    <property type="match status" value="1"/>
</dbReference>
<dbReference type="Proteomes" id="UP000299102">
    <property type="component" value="Unassembled WGS sequence"/>
</dbReference>
<dbReference type="OrthoDB" id="4327074at2759"/>
<keyword evidence="2" id="KW-0863">Zinc-finger</keyword>
<dbReference type="PANTHER" id="PTHR19303">
    <property type="entry name" value="TRANSPOSON"/>
    <property type="match status" value="1"/>
</dbReference>
<dbReference type="CDD" id="cd15517">
    <property type="entry name" value="PHD_TCF19_like"/>
    <property type="match status" value="1"/>
</dbReference>
<dbReference type="GO" id="GO:0008270">
    <property type="term" value="F:zinc ion binding"/>
    <property type="evidence" value="ECO:0007669"/>
    <property type="project" value="UniProtKB-KW"/>
</dbReference>